<accession>A0A6J3EU59</accession>
<feature type="region of interest" description="Disordered" evidence="12">
    <location>
        <begin position="132"/>
        <end position="199"/>
    </location>
</feature>
<name>A0A6J3EU59_SAPAP</name>
<dbReference type="InterPro" id="IPR050671">
    <property type="entry name" value="CD300_family_receptors"/>
</dbReference>
<keyword evidence="10" id="KW-0393">Immunoglobulin domain</keyword>
<keyword evidence="2" id="KW-1003">Cell membrane</keyword>
<comment type="subcellular location">
    <subcellularLocation>
        <location evidence="1">Cell membrane</location>
        <topology evidence="1">Single-pass type I membrane protein</topology>
    </subcellularLocation>
</comment>
<evidence type="ECO:0000256" key="12">
    <source>
        <dbReference type="SAM" id="MobiDB-lite"/>
    </source>
</evidence>
<evidence type="ECO:0000256" key="8">
    <source>
        <dbReference type="ARBA" id="ARBA00023157"/>
    </source>
</evidence>
<dbReference type="CDD" id="cd05716">
    <property type="entry name" value="IgV_pIgR_like"/>
    <property type="match status" value="1"/>
</dbReference>
<feature type="signal peptide" evidence="13">
    <location>
        <begin position="1"/>
        <end position="17"/>
    </location>
</feature>
<dbReference type="GO" id="GO:0005886">
    <property type="term" value="C:plasma membrane"/>
    <property type="evidence" value="ECO:0007669"/>
    <property type="project" value="UniProtKB-SubCell"/>
</dbReference>
<feature type="compositionally biased region" description="Polar residues" evidence="12">
    <location>
        <begin position="132"/>
        <end position="147"/>
    </location>
</feature>
<dbReference type="InterPro" id="IPR013783">
    <property type="entry name" value="Ig-like_fold"/>
</dbReference>
<dbReference type="GO" id="GO:0002376">
    <property type="term" value="P:immune system process"/>
    <property type="evidence" value="ECO:0007669"/>
    <property type="project" value="UniProtKB-KW"/>
</dbReference>
<evidence type="ECO:0000256" key="4">
    <source>
        <dbReference type="ARBA" id="ARBA00022729"/>
    </source>
</evidence>
<evidence type="ECO:0000313" key="16">
    <source>
        <dbReference type="RefSeq" id="XP_032097710.1"/>
    </source>
</evidence>
<dbReference type="InterPro" id="IPR036179">
    <property type="entry name" value="Ig-like_dom_sf"/>
</dbReference>
<dbReference type="InterPro" id="IPR013106">
    <property type="entry name" value="Ig_V-set"/>
</dbReference>
<keyword evidence="9" id="KW-0675">Receptor</keyword>
<organism evidence="15 16">
    <name type="scientific">Sapajus apella</name>
    <name type="common">Brown-capped capuchin</name>
    <name type="synonym">Cebus apella</name>
    <dbReference type="NCBI Taxonomy" id="9515"/>
    <lineage>
        <taxon>Eukaryota</taxon>
        <taxon>Metazoa</taxon>
        <taxon>Chordata</taxon>
        <taxon>Craniata</taxon>
        <taxon>Vertebrata</taxon>
        <taxon>Euteleostomi</taxon>
        <taxon>Mammalia</taxon>
        <taxon>Eutheria</taxon>
        <taxon>Euarchontoglires</taxon>
        <taxon>Primates</taxon>
        <taxon>Haplorrhini</taxon>
        <taxon>Platyrrhini</taxon>
        <taxon>Cebidae</taxon>
        <taxon>Cebinae</taxon>
        <taxon>Sapajus</taxon>
    </lineage>
</organism>
<dbReference type="GeneID" id="116525706"/>
<keyword evidence="4 13" id="KW-0732">Signal</keyword>
<keyword evidence="3" id="KW-0812">Transmembrane</keyword>
<feature type="domain" description="Immunoglobulin V-set" evidence="14">
    <location>
        <begin position="21"/>
        <end position="121"/>
    </location>
</feature>
<dbReference type="GO" id="GO:0004888">
    <property type="term" value="F:transmembrane signaling receptor activity"/>
    <property type="evidence" value="ECO:0007669"/>
    <property type="project" value="TreeGrafter"/>
</dbReference>
<keyword evidence="5" id="KW-0391">Immunity</keyword>
<evidence type="ECO:0000256" key="11">
    <source>
        <dbReference type="ARBA" id="ARBA00043958"/>
    </source>
</evidence>
<keyword evidence="7" id="KW-0472">Membrane</keyword>
<evidence type="ECO:0000256" key="9">
    <source>
        <dbReference type="ARBA" id="ARBA00023170"/>
    </source>
</evidence>
<dbReference type="Pfam" id="PF07686">
    <property type="entry name" value="V-set"/>
    <property type="match status" value="1"/>
</dbReference>
<keyword evidence="8" id="KW-1015">Disulfide bond</keyword>
<evidence type="ECO:0000256" key="3">
    <source>
        <dbReference type="ARBA" id="ARBA00022692"/>
    </source>
</evidence>
<dbReference type="Proteomes" id="UP000504640">
    <property type="component" value="Unplaced"/>
</dbReference>
<dbReference type="FunFam" id="2.60.40.10:FF:000370">
    <property type="entry name" value="CMRF35-like molecule 1"/>
    <property type="match status" value="1"/>
</dbReference>
<keyword evidence="6" id="KW-1133">Transmembrane helix</keyword>
<comment type="similarity">
    <text evidence="11">Belongs to the CD300 family.</text>
</comment>
<dbReference type="AlphaFoldDB" id="A0A6J3EU59"/>
<dbReference type="RefSeq" id="XP_032097710.1">
    <property type="nucleotide sequence ID" value="XM_032241819.1"/>
</dbReference>
<evidence type="ECO:0000256" key="5">
    <source>
        <dbReference type="ARBA" id="ARBA00022859"/>
    </source>
</evidence>
<gene>
    <name evidence="16" type="primary">LOC116525706</name>
</gene>
<evidence type="ECO:0000259" key="14">
    <source>
        <dbReference type="Pfam" id="PF07686"/>
    </source>
</evidence>
<feature type="chain" id="PRO_5026741668" evidence="13">
    <location>
        <begin position="18"/>
        <end position="269"/>
    </location>
</feature>
<reference evidence="16" key="1">
    <citation type="submission" date="2025-08" db="UniProtKB">
        <authorList>
            <consortium name="RefSeq"/>
        </authorList>
    </citation>
    <scope>IDENTIFICATION</scope>
    <source>
        <tissue evidence="16">Blood</tissue>
    </source>
</reference>
<evidence type="ECO:0000256" key="13">
    <source>
        <dbReference type="SAM" id="SignalP"/>
    </source>
</evidence>
<evidence type="ECO:0000256" key="2">
    <source>
        <dbReference type="ARBA" id="ARBA00022475"/>
    </source>
</evidence>
<dbReference type="Gene3D" id="2.60.40.10">
    <property type="entry name" value="Immunoglobulins"/>
    <property type="match status" value="1"/>
</dbReference>
<evidence type="ECO:0000256" key="10">
    <source>
        <dbReference type="ARBA" id="ARBA00023319"/>
    </source>
</evidence>
<keyword evidence="15" id="KW-1185">Reference proteome</keyword>
<proteinExistence type="inferred from homology"/>
<dbReference type="PANTHER" id="PTHR11860">
    <property type="entry name" value="POLYMERIC-IMMUNOGLOBULIN RECEPTOR"/>
    <property type="match status" value="1"/>
</dbReference>
<protein>
    <submittedName>
        <fullName evidence="16">CMRF35-like molecule 7 isoform X2</fullName>
    </submittedName>
</protein>
<evidence type="ECO:0000256" key="7">
    <source>
        <dbReference type="ARBA" id="ARBA00023136"/>
    </source>
</evidence>
<sequence>MWHPPALLLLILPGCFSIYGPGAVWGTEWDSLTVQCHYDQGWETYSKWWCRGSGWKSCEILVITTGSEHTVERDRVSIRDDQKNRVFTITMKILWRSDTDTYWCGIERTGTDLGVQVEVTVYPEPMTIVTTVPGTADTASPGTTDTALPSKAETTVPGKRNTAASGTMDTAVPRKAETAVPGTADTASPGTRNTAERKRTTTPIVLASGVSLSQNTNSSQPTALTSPLARLKTPDSQTLPFRLCYTSAKVSPPKTQLQSHLNLLKSIPR</sequence>
<evidence type="ECO:0000256" key="1">
    <source>
        <dbReference type="ARBA" id="ARBA00004251"/>
    </source>
</evidence>
<dbReference type="PANTHER" id="PTHR11860:SF101">
    <property type="entry name" value="CMRF35-LIKE MOLECULE 1"/>
    <property type="match status" value="1"/>
</dbReference>
<dbReference type="SUPFAM" id="SSF48726">
    <property type="entry name" value="Immunoglobulin"/>
    <property type="match status" value="1"/>
</dbReference>
<evidence type="ECO:0000313" key="15">
    <source>
        <dbReference type="Proteomes" id="UP000504640"/>
    </source>
</evidence>
<evidence type="ECO:0000256" key="6">
    <source>
        <dbReference type="ARBA" id="ARBA00022989"/>
    </source>
</evidence>